<dbReference type="PROSITE" id="PS50995">
    <property type="entry name" value="HTH_MARR_2"/>
    <property type="match status" value="1"/>
</dbReference>
<evidence type="ECO:0000313" key="2">
    <source>
        <dbReference type="EMBL" id="WZW97774.1"/>
    </source>
</evidence>
<dbReference type="Gene3D" id="1.10.10.10">
    <property type="entry name" value="Winged helix-like DNA-binding domain superfamily/Winged helix DNA-binding domain"/>
    <property type="match status" value="1"/>
</dbReference>
<dbReference type="InterPro" id="IPR036390">
    <property type="entry name" value="WH_DNA-bd_sf"/>
</dbReference>
<protein>
    <submittedName>
        <fullName evidence="2">MarR family transcriptional regulator</fullName>
    </submittedName>
</protein>
<name>A0ABZ3C4V4_9ACTN</name>
<evidence type="ECO:0000313" key="3">
    <source>
        <dbReference type="Proteomes" id="UP001434337"/>
    </source>
</evidence>
<dbReference type="Pfam" id="PF12802">
    <property type="entry name" value="MarR_2"/>
    <property type="match status" value="1"/>
</dbReference>
<dbReference type="Proteomes" id="UP001434337">
    <property type="component" value="Chromosome"/>
</dbReference>
<sequence length="162" mass="16786">MSATQAAHAAATARVTRLLRALTTASAIYADGARLDVGLPRSDLNALGLLSQATADGEALSAGELGHRLGLSASATTALVDRLQGLGHVRRVRHPHDGRKVVIDVTASAQETGRRAFAPLAEALAESLAPFDPEQLADAAAVMEAVLAAVEDAARDRPRSEH</sequence>
<reference evidence="2 3" key="1">
    <citation type="journal article" date="2023" name="Environ Microbiome">
        <title>A coral-associated actinobacterium mitigates coral bleaching under heat stress.</title>
        <authorList>
            <person name="Li J."/>
            <person name="Zou Y."/>
            <person name="Li Q."/>
            <person name="Zhang J."/>
            <person name="Bourne D.G."/>
            <person name="Lyu Y."/>
            <person name="Liu C."/>
            <person name="Zhang S."/>
        </authorList>
    </citation>
    <scope>NUCLEOTIDE SEQUENCE [LARGE SCALE GENOMIC DNA]</scope>
    <source>
        <strain evidence="2 3">SCSIO 13291</strain>
    </source>
</reference>
<dbReference type="InterPro" id="IPR036388">
    <property type="entry name" value="WH-like_DNA-bd_sf"/>
</dbReference>
<proteinExistence type="predicted"/>
<evidence type="ECO:0000259" key="1">
    <source>
        <dbReference type="PROSITE" id="PS50995"/>
    </source>
</evidence>
<dbReference type="EMBL" id="CP115965">
    <property type="protein sequence ID" value="WZW97774.1"/>
    <property type="molecule type" value="Genomic_DNA"/>
</dbReference>
<dbReference type="SUPFAM" id="SSF46785">
    <property type="entry name" value="Winged helix' DNA-binding domain"/>
    <property type="match status" value="1"/>
</dbReference>
<dbReference type="RefSeq" id="WP_342372057.1">
    <property type="nucleotide sequence ID" value="NZ_CP115965.1"/>
</dbReference>
<dbReference type="InterPro" id="IPR039422">
    <property type="entry name" value="MarR/SlyA-like"/>
</dbReference>
<feature type="domain" description="HTH marR-type" evidence="1">
    <location>
        <begin position="15"/>
        <end position="148"/>
    </location>
</feature>
<gene>
    <name evidence="2" type="ORF">PCC79_12835</name>
</gene>
<dbReference type="InterPro" id="IPR000835">
    <property type="entry name" value="HTH_MarR-typ"/>
</dbReference>
<dbReference type="SMART" id="SM00347">
    <property type="entry name" value="HTH_MARR"/>
    <property type="match status" value="1"/>
</dbReference>
<dbReference type="PANTHER" id="PTHR33164">
    <property type="entry name" value="TRANSCRIPTIONAL REGULATOR, MARR FAMILY"/>
    <property type="match status" value="1"/>
</dbReference>
<accession>A0ABZ3C4V4</accession>
<keyword evidence="3" id="KW-1185">Reference proteome</keyword>
<organism evidence="2 3">
    <name type="scientific">Propioniciclava soli</name>
    <dbReference type="NCBI Taxonomy" id="2775081"/>
    <lineage>
        <taxon>Bacteria</taxon>
        <taxon>Bacillati</taxon>
        <taxon>Actinomycetota</taxon>
        <taxon>Actinomycetes</taxon>
        <taxon>Propionibacteriales</taxon>
        <taxon>Propionibacteriaceae</taxon>
        <taxon>Propioniciclava</taxon>
    </lineage>
</organism>
<dbReference type="PANTHER" id="PTHR33164:SF106">
    <property type="entry name" value="TRANSCRIPTIONAL REGULATORY PROTEIN"/>
    <property type="match status" value="1"/>
</dbReference>